<dbReference type="EMBL" id="CAKOGL010000006">
    <property type="protein sequence ID" value="CAH2087219.1"/>
    <property type="molecule type" value="Genomic_DNA"/>
</dbReference>
<protein>
    <recommendedName>
        <fullName evidence="2">omega-amidase</fullName>
        <ecNumber evidence="2">3.5.1.3</ecNumber>
    </recommendedName>
    <alternativeName>
        <fullName evidence="3">Nitrilase homolog 2</fullName>
    </alternativeName>
</protein>
<comment type="catalytic activity">
    <reaction evidence="1">
        <text>2-oxoglutaramate + H2O = 2-oxoglutarate + NH4(+)</text>
        <dbReference type="Rhea" id="RHEA:32963"/>
        <dbReference type="ChEBI" id="CHEBI:15377"/>
        <dbReference type="ChEBI" id="CHEBI:16769"/>
        <dbReference type="ChEBI" id="CHEBI:16810"/>
        <dbReference type="ChEBI" id="CHEBI:28938"/>
        <dbReference type="EC" id="3.5.1.3"/>
    </reaction>
    <physiologicalReaction direction="left-to-right" evidence="1">
        <dbReference type="Rhea" id="RHEA:32964"/>
    </physiologicalReaction>
</comment>
<reference evidence="6" key="1">
    <citation type="submission" date="2022-03" db="EMBL/GenBank/DDBJ databases">
        <authorList>
            <person name="Tunstrom K."/>
        </authorList>
    </citation>
    <scope>NUCLEOTIDE SEQUENCE</scope>
</reference>
<dbReference type="EC" id="3.5.1.3" evidence="2"/>
<keyword evidence="7" id="KW-1185">Reference proteome</keyword>
<comment type="catalytic activity">
    <reaction evidence="4">
        <text>2-oxosuccinamate + H2O = oxaloacetate + NH4(+)</text>
        <dbReference type="Rhea" id="RHEA:59412"/>
        <dbReference type="ChEBI" id="CHEBI:15377"/>
        <dbReference type="ChEBI" id="CHEBI:16452"/>
        <dbReference type="ChEBI" id="CHEBI:28938"/>
        <dbReference type="ChEBI" id="CHEBI:57735"/>
        <dbReference type="EC" id="3.5.1.3"/>
    </reaction>
    <physiologicalReaction direction="left-to-right" evidence="4">
        <dbReference type="Rhea" id="RHEA:59413"/>
    </physiologicalReaction>
</comment>
<feature type="domain" description="CN hydrolase" evidence="5">
    <location>
        <begin position="1"/>
        <end position="135"/>
    </location>
</feature>
<comment type="caution">
    <text evidence="6">The sequence shown here is derived from an EMBL/GenBank/DDBJ whole genome shotgun (WGS) entry which is preliminary data.</text>
</comment>
<evidence type="ECO:0000256" key="4">
    <source>
        <dbReference type="ARBA" id="ARBA00048745"/>
    </source>
</evidence>
<dbReference type="Proteomes" id="UP001153954">
    <property type="component" value="Unassembled WGS sequence"/>
</dbReference>
<sequence length="184" mass="20149">MHLFEVDIPNTQNLNKSDVLSAGDEITTFEYEGTKIGIGICHDLCFPEMAHLMSKQGCSLLVYPGAFSVTLGAEHCTLLARSRASDEQLWVALASPARGGAACSEGGRSMLVDPRAAVVAHLDYNPQTFIADIDLNLVEEVRSYIPIRIQRIDAYNTVHMKSFCTSRASSYVGSMIKRYGVCNL</sequence>
<evidence type="ECO:0000313" key="6">
    <source>
        <dbReference type="EMBL" id="CAH2087219.1"/>
    </source>
</evidence>
<dbReference type="GO" id="GO:0050152">
    <property type="term" value="F:omega-amidase activity"/>
    <property type="evidence" value="ECO:0007669"/>
    <property type="project" value="UniProtKB-EC"/>
</dbReference>
<proteinExistence type="predicted"/>
<name>A0AAU9TP69_EUPED</name>
<accession>A0AAU9TP69</accession>
<evidence type="ECO:0000256" key="1">
    <source>
        <dbReference type="ARBA" id="ARBA00036637"/>
    </source>
</evidence>
<dbReference type="GO" id="GO:0005739">
    <property type="term" value="C:mitochondrion"/>
    <property type="evidence" value="ECO:0007669"/>
    <property type="project" value="TreeGrafter"/>
</dbReference>
<evidence type="ECO:0000313" key="7">
    <source>
        <dbReference type="Proteomes" id="UP001153954"/>
    </source>
</evidence>
<organism evidence="6 7">
    <name type="scientific">Euphydryas editha</name>
    <name type="common">Edith's checkerspot</name>
    <dbReference type="NCBI Taxonomy" id="104508"/>
    <lineage>
        <taxon>Eukaryota</taxon>
        <taxon>Metazoa</taxon>
        <taxon>Ecdysozoa</taxon>
        <taxon>Arthropoda</taxon>
        <taxon>Hexapoda</taxon>
        <taxon>Insecta</taxon>
        <taxon>Pterygota</taxon>
        <taxon>Neoptera</taxon>
        <taxon>Endopterygota</taxon>
        <taxon>Lepidoptera</taxon>
        <taxon>Glossata</taxon>
        <taxon>Ditrysia</taxon>
        <taxon>Papilionoidea</taxon>
        <taxon>Nymphalidae</taxon>
        <taxon>Nymphalinae</taxon>
        <taxon>Euphydryas</taxon>
    </lineage>
</organism>
<dbReference type="Pfam" id="PF00795">
    <property type="entry name" value="CN_hydrolase"/>
    <property type="match status" value="1"/>
</dbReference>
<dbReference type="Gene3D" id="3.60.110.10">
    <property type="entry name" value="Carbon-nitrogen hydrolase"/>
    <property type="match status" value="1"/>
</dbReference>
<evidence type="ECO:0000256" key="2">
    <source>
        <dbReference type="ARBA" id="ARBA00039118"/>
    </source>
</evidence>
<dbReference type="GO" id="GO:0006541">
    <property type="term" value="P:glutamine metabolic process"/>
    <property type="evidence" value="ECO:0007669"/>
    <property type="project" value="TreeGrafter"/>
</dbReference>
<dbReference type="GO" id="GO:0006528">
    <property type="term" value="P:asparagine metabolic process"/>
    <property type="evidence" value="ECO:0007669"/>
    <property type="project" value="TreeGrafter"/>
</dbReference>
<dbReference type="PANTHER" id="PTHR23088:SF30">
    <property type="entry name" value="OMEGA-AMIDASE NIT2"/>
    <property type="match status" value="1"/>
</dbReference>
<evidence type="ECO:0000259" key="5">
    <source>
        <dbReference type="PROSITE" id="PS50263"/>
    </source>
</evidence>
<gene>
    <name evidence="6" type="ORF">EEDITHA_LOCUS3505</name>
</gene>
<dbReference type="PANTHER" id="PTHR23088">
    <property type="entry name" value="NITRILASE-RELATED"/>
    <property type="match status" value="1"/>
</dbReference>
<dbReference type="InterPro" id="IPR036526">
    <property type="entry name" value="C-N_Hydrolase_sf"/>
</dbReference>
<dbReference type="PROSITE" id="PS50263">
    <property type="entry name" value="CN_HYDROLASE"/>
    <property type="match status" value="1"/>
</dbReference>
<dbReference type="AlphaFoldDB" id="A0AAU9TP69"/>
<dbReference type="InterPro" id="IPR003010">
    <property type="entry name" value="C-N_Hydrolase"/>
</dbReference>
<evidence type="ECO:0000256" key="3">
    <source>
        <dbReference type="ARBA" id="ARBA00041576"/>
    </source>
</evidence>
<dbReference type="SUPFAM" id="SSF56317">
    <property type="entry name" value="Carbon-nitrogen hydrolase"/>
    <property type="match status" value="1"/>
</dbReference>
<dbReference type="GO" id="GO:0006107">
    <property type="term" value="P:oxaloacetate metabolic process"/>
    <property type="evidence" value="ECO:0007669"/>
    <property type="project" value="TreeGrafter"/>
</dbReference>